<dbReference type="Pfam" id="PF19903">
    <property type="entry name" value="DUF6376"/>
    <property type="match status" value="1"/>
</dbReference>
<dbReference type="OrthoDB" id="2607309at2"/>
<evidence type="ECO:0008006" key="3">
    <source>
        <dbReference type="Google" id="ProtNLM"/>
    </source>
</evidence>
<dbReference type="STRING" id="531814.SAMN04487944_10832"/>
<dbReference type="Proteomes" id="UP000199687">
    <property type="component" value="Unassembled WGS sequence"/>
</dbReference>
<reference evidence="1 2" key="1">
    <citation type="submission" date="2016-10" db="EMBL/GenBank/DDBJ databases">
        <authorList>
            <person name="de Groot N.N."/>
        </authorList>
    </citation>
    <scope>NUCLEOTIDE SEQUENCE [LARGE SCALE GENOMIC DNA]</scope>
    <source>
        <strain evidence="1 2">CGMCC 1.7727</strain>
    </source>
</reference>
<keyword evidence="2" id="KW-1185">Reference proteome</keyword>
<organism evidence="1 2">
    <name type="scientific">Gracilibacillus ureilyticus</name>
    <dbReference type="NCBI Taxonomy" id="531814"/>
    <lineage>
        <taxon>Bacteria</taxon>
        <taxon>Bacillati</taxon>
        <taxon>Bacillota</taxon>
        <taxon>Bacilli</taxon>
        <taxon>Bacillales</taxon>
        <taxon>Bacillaceae</taxon>
        <taxon>Gracilibacillus</taxon>
    </lineage>
</organism>
<dbReference type="RefSeq" id="WP_139180306.1">
    <property type="nucleotide sequence ID" value="NZ_FOGL01000008.1"/>
</dbReference>
<gene>
    <name evidence="1" type="ORF">SAMN04487944_10832</name>
</gene>
<dbReference type="AlphaFoldDB" id="A0A1H9R605"/>
<dbReference type="PROSITE" id="PS51257">
    <property type="entry name" value="PROKAR_LIPOPROTEIN"/>
    <property type="match status" value="1"/>
</dbReference>
<dbReference type="EMBL" id="FOGL01000008">
    <property type="protein sequence ID" value="SER67965.1"/>
    <property type="molecule type" value="Genomic_DNA"/>
</dbReference>
<sequence length="143" mass="16123">MKRLSIIGITILFLTGCSFLEDVNSSLDYAEKATTYLTELSNFAEEGPQMIEGVMNDTVTEQELEEQLLTIQSMIEDFNKVEVPAVAEEIHQNIMMKNEELLNEINTVIEDGNLVIDQLENSEIVQTINEASELLNRIENLGL</sequence>
<dbReference type="InterPro" id="IPR045956">
    <property type="entry name" value="DUF6376"/>
</dbReference>
<proteinExistence type="predicted"/>
<accession>A0A1H9R605</accession>
<evidence type="ECO:0000313" key="2">
    <source>
        <dbReference type="Proteomes" id="UP000199687"/>
    </source>
</evidence>
<protein>
    <recommendedName>
        <fullName evidence="3">Lipoprotein</fullName>
    </recommendedName>
</protein>
<name>A0A1H9R605_9BACI</name>
<evidence type="ECO:0000313" key="1">
    <source>
        <dbReference type="EMBL" id="SER67965.1"/>
    </source>
</evidence>